<dbReference type="InParanoid" id="C8XDZ9"/>
<dbReference type="STRING" id="479431.Namu_3374"/>
<dbReference type="AlphaFoldDB" id="C8XDZ9"/>
<accession>C8XDZ9</accession>
<reference evidence="5" key="1">
    <citation type="submission" date="2009-09" db="EMBL/GenBank/DDBJ databases">
        <title>The complete genome of Nakamurella multipartita DSM 44233.</title>
        <authorList>
            <consortium name="US DOE Joint Genome Institute (JGI-PGF)"/>
            <person name="Lucas S."/>
            <person name="Copeland A."/>
            <person name="Lapidus A."/>
            <person name="Glavina del Rio T."/>
            <person name="Dalin E."/>
            <person name="Tice H."/>
            <person name="Bruce D."/>
            <person name="Goodwin L."/>
            <person name="Pitluck S."/>
            <person name="Kyrpides N."/>
            <person name="Mavromatis K."/>
            <person name="Ivanova N."/>
            <person name="Ovchinnikova G."/>
            <person name="Sims D."/>
            <person name="Meincke L."/>
            <person name="Brettin T."/>
            <person name="Detter J.C."/>
            <person name="Han C."/>
            <person name="Larimer F."/>
            <person name="Land M."/>
            <person name="Hauser L."/>
            <person name="Markowitz V."/>
            <person name="Cheng J.-F."/>
            <person name="Hugenholtz P."/>
            <person name="Woyke T."/>
            <person name="Wu D."/>
            <person name="Klenk H.-P."/>
            <person name="Eisen J.A."/>
        </authorList>
    </citation>
    <scope>NUCLEOTIDE SEQUENCE [LARGE SCALE GENOMIC DNA]</scope>
    <source>
        <strain evidence="5">ATCC 700099 / DSM 44233 / CIP 104796 / JCM 9543 / NBRC 105858 / Y-104</strain>
    </source>
</reference>
<dbReference type="PANTHER" id="PTHR34106">
    <property type="entry name" value="GLYCOSIDASE"/>
    <property type="match status" value="1"/>
</dbReference>
<name>C8XDZ9_NAKMY</name>
<dbReference type="eggNOG" id="COG2152">
    <property type="taxonomic scope" value="Bacteria"/>
</dbReference>
<organism evidence="4 5">
    <name type="scientific">Nakamurella multipartita (strain ATCC 700099 / DSM 44233 / CIP 104796 / JCM 9543 / NBRC 105858 / Y-104)</name>
    <name type="common">Microsphaera multipartita</name>
    <dbReference type="NCBI Taxonomy" id="479431"/>
    <lineage>
        <taxon>Bacteria</taxon>
        <taxon>Bacillati</taxon>
        <taxon>Actinomycetota</taxon>
        <taxon>Actinomycetes</taxon>
        <taxon>Nakamurellales</taxon>
        <taxon>Nakamurellaceae</taxon>
        <taxon>Nakamurella</taxon>
    </lineage>
</organism>
<dbReference type="GO" id="GO:0016757">
    <property type="term" value="F:glycosyltransferase activity"/>
    <property type="evidence" value="ECO:0007669"/>
    <property type="project" value="UniProtKB-KW"/>
</dbReference>
<dbReference type="EMBL" id="CP001737">
    <property type="protein sequence ID" value="ACV79702.1"/>
    <property type="molecule type" value="Genomic_DNA"/>
</dbReference>
<keyword evidence="1" id="KW-0328">Glycosyltransferase</keyword>
<evidence type="ECO:0000256" key="3">
    <source>
        <dbReference type="ARBA" id="ARBA00024356"/>
    </source>
</evidence>
<dbReference type="Pfam" id="PF04041">
    <property type="entry name" value="Glyco_hydro_130"/>
    <property type="match status" value="1"/>
</dbReference>
<evidence type="ECO:0000256" key="2">
    <source>
        <dbReference type="ARBA" id="ARBA00022679"/>
    </source>
</evidence>
<dbReference type="GO" id="GO:0016798">
    <property type="term" value="F:hydrolase activity, acting on glycosyl bonds"/>
    <property type="evidence" value="ECO:0007669"/>
    <property type="project" value="UniProtKB-KW"/>
</dbReference>
<dbReference type="Gene3D" id="2.115.10.20">
    <property type="entry name" value="Glycosyl hydrolase domain, family 43"/>
    <property type="match status" value="1"/>
</dbReference>
<dbReference type="HOGENOM" id="CLU_640768_0_0_11"/>
<sequence length="494" mass="53464">MKQVLAHRLSVRLEPDPARVVARLFLPGEQTQHERSRVGGIADRVLALPEADVQVLAEQVLRDFSARHRDLPAILDGHAVIIASRIGDTPVSAARMLVLGASVTAEYATESAALCNPSAVPHPDQSGLLDGQLRVAVSLRAIGEGHISAIAFGTAVIGPGAQWEFQDRERPLVTGRSSPAQWRNSQLAAVLADHGVVDTLGATLLHELPDLFDVVDLERVLAHAPGDLLARLGGPATIDLVRRVVSSAYRVEFDADTALAQRILQPNAAEESNGLEDARFTRFVDPDGVVEYRATYTAYDGHQIAPRLLISSDLREFNAYRLAGSAARNKGMALFPRLVGGRHLALCRTDGENISLAYSTDGFRWSEPTLLYGPSRAWEVVQVGNCGPPVETERGWLVLTHGVGPMRTYAIGAILLDLDDPSRVIGSLRHPLLEPIDGERDGYVPNVVYSCGPVRHDGRLWVPFGIDDARIGVAWLDLDELLDELLDGGVISAL</sequence>
<dbReference type="OrthoDB" id="9776657at2"/>
<protein>
    <submittedName>
        <fullName evidence="4">Glycosidase PH1107-related protein</fullName>
    </submittedName>
</protein>
<keyword evidence="5" id="KW-1185">Reference proteome</keyword>
<keyword evidence="4" id="KW-0378">Hydrolase</keyword>
<dbReference type="SUPFAM" id="SSF75005">
    <property type="entry name" value="Arabinanase/levansucrase/invertase"/>
    <property type="match status" value="1"/>
</dbReference>
<gene>
    <name evidence="4" type="ordered locus">Namu_3374</name>
</gene>
<proteinExistence type="inferred from homology"/>
<dbReference type="InterPro" id="IPR007184">
    <property type="entry name" value="Mannoside_phosphorylase"/>
</dbReference>
<evidence type="ECO:0000256" key="1">
    <source>
        <dbReference type="ARBA" id="ARBA00022676"/>
    </source>
</evidence>
<dbReference type="Proteomes" id="UP000002218">
    <property type="component" value="Chromosome"/>
</dbReference>
<dbReference type="PANTHER" id="PTHR34106:SF4">
    <property type="entry name" value="BLL5143 PROTEIN"/>
    <property type="match status" value="1"/>
</dbReference>
<reference evidence="4 5" key="2">
    <citation type="journal article" date="2010" name="Stand. Genomic Sci.">
        <title>Complete genome sequence of Nakamurella multipartita type strain (Y-104).</title>
        <authorList>
            <person name="Tice H."/>
            <person name="Mayilraj S."/>
            <person name="Sims D."/>
            <person name="Lapidus A."/>
            <person name="Nolan M."/>
            <person name="Lucas S."/>
            <person name="Glavina Del Rio T."/>
            <person name="Copeland A."/>
            <person name="Cheng J.F."/>
            <person name="Meincke L."/>
            <person name="Bruce D."/>
            <person name="Goodwin L."/>
            <person name="Pitluck S."/>
            <person name="Ivanova N."/>
            <person name="Mavromatis K."/>
            <person name="Ovchinnikova G."/>
            <person name="Pati A."/>
            <person name="Chen A."/>
            <person name="Palaniappan K."/>
            <person name="Land M."/>
            <person name="Hauser L."/>
            <person name="Chang Y.J."/>
            <person name="Jeffries C.D."/>
            <person name="Detter J.C."/>
            <person name="Brettin T."/>
            <person name="Rohde M."/>
            <person name="Goker M."/>
            <person name="Bristow J."/>
            <person name="Eisen J.A."/>
            <person name="Markowitz V."/>
            <person name="Hugenholtz P."/>
            <person name="Kyrpides N.C."/>
            <person name="Klenk H.P."/>
            <person name="Chen F."/>
        </authorList>
    </citation>
    <scope>NUCLEOTIDE SEQUENCE [LARGE SCALE GENOMIC DNA]</scope>
    <source>
        <strain evidence="5">ATCC 700099 / DSM 44233 / CIP 104796 / JCM 9543 / NBRC 105858 / Y-104</strain>
    </source>
</reference>
<comment type="similarity">
    <text evidence="3">Belongs to the glycosyl hydrolase 130 family.</text>
</comment>
<dbReference type="RefSeq" id="WP_015748568.1">
    <property type="nucleotide sequence ID" value="NC_013235.1"/>
</dbReference>
<evidence type="ECO:0000313" key="4">
    <source>
        <dbReference type="EMBL" id="ACV79702.1"/>
    </source>
</evidence>
<keyword evidence="4" id="KW-0326">Glycosidase</keyword>
<keyword evidence="2" id="KW-0808">Transferase</keyword>
<dbReference type="CDD" id="cd18613">
    <property type="entry name" value="GH130"/>
    <property type="match status" value="1"/>
</dbReference>
<evidence type="ECO:0000313" key="5">
    <source>
        <dbReference type="Proteomes" id="UP000002218"/>
    </source>
</evidence>
<dbReference type="InterPro" id="IPR023296">
    <property type="entry name" value="Glyco_hydro_beta-prop_sf"/>
</dbReference>
<dbReference type="KEGG" id="nml:Namu_3374"/>